<dbReference type="SUPFAM" id="SSF144232">
    <property type="entry name" value="HIT/MYND zinc finger-like"/>
    <property type="match status" value="1"/>
</dbReference>
<organism evidence="6 7">
    <name type="scientific">Crucibulum laeve</name>
    <dbReference type="NCBI Taxonomy" id="68775"/>
    <lineage>
        <taxon>Eukaryota</taxon>
        <taxon>Fungi</taxon>
        <taxon>Dikarya</taxon>
        <taxon>Basidiomycota</taxon>
        <taxon>Agaricomycotina</taxon>
        <taxon>Agaricomycetes</taxon>
        <taxon>Agaricomycetidae</taxon>
        <taxon>Agaricales</taxon>
        <taxon>Agaricineae</taxon>
        <taxon>Nidulariaceae</taxon>
        <taxon>Crucibulum</taxon>
    </lineage>
</organism>
<dbReference type="Gene3D" id="6.10.140.2220">
    <property type="match status" value="1"/>
</dbReference>
<gene>
    <name evidence="6" type="ORF">BDQ12DRAFT_358287</name>
</gene>
<dbReference type="AlphaFoldDB" id="A0A5C3MEE7"/>
<proteinExistence type="predicted"/>
<feature type="domain" description="MYND-type" evidence="5">
    <location>
        <begin position="273"/>
        <end position="324"/>
    </location>
</feature>
<keyword evidence="3" id="KW-0862">Zinc</keyword>
<dbReference type="Pfam" id="PF01753">
    <property type="entry name" value="zf-MYND"/>
    <property type="match status" value="1"/>
</dbReference>
<keyword evidence="7" id="KW-1185">Reference proteome</keyword>
<dbReference type="InterPro" id="IPR002893">
    <property type="entry name" value="Znf_MYND"/>
</dbReference>
<evidence type="ECO:0000313" key="7">
    <source>
        <dbReference type="Proteomes" id="UP000308652"/>
    </source>
</evidence>
<protein>
    <recommendedName>
        <fullName evidence="5">MYND-type domain-containing protein</fullName>
    </recommendedName>
</protein>
<keyword evidence="2 4" id="KW-0863">Zinc-finger</keyword>
<name>A0A5C3MEE7_9AGAR</name>
<evidence type="ECO:0000256" key="1">
    <source>
        <dbReference type="ARBA" id="ARBA00022723"/>
    </source>
</evidence>
<dbReference type="GO" id="GO:0008270">
    <property type="term" value="F:zinc ion binding"/>
    <property type="evidence" value="ECO:0007669"/>
    <property type="project" value="UniProtKB-KW"/>
</dbReference>
<dbReference type="OrthoDB" id="3149405at2759"/>
<dbReference type="Proteomes" id="UP000308652">
    <property type="component" value="Unassembled WGS sequence"/>
</dbReference>
<evidence type="ECO:0000256" key="2">
    <source>
        <dbReference type="ARBA" id="ARBA00022771"/>
    </source>
</evidence>
<evidence type="ECO:0000256" key="4">
    <source>
        <dbReference type="PROSITE-ProRule" id="PRU00134"/>
    </source>
</evidence>
<evidence type="ECO:0000256" key="3">
    <source>
        <dbReference type="ARBA" id="ARBA00022833"/>
    </source>
</evidence>
<accession>A0A5C3MEE7</accession>
<evidence type="ECO:0000313" key="6">
    <source>
        <dbReference type="EMBL" id="TFK42248.1"/>
    </source>
</evidence>
<dbReference type="EMBL" id="ML213593">
    <property type="protein sequence ID" value="TFK42248.1"/>
    <property type="molecule type" value="Genomic_DNA"/>
</dbReference>
<evidence type="ECO:0000259" key="5">
    <source>
        <dbReference type="PROSITE" id="PS50865"/>
    </source>
</evidence>
<reference evidence="6 7" key="1">
    <citation type="journal article" date="2019" name="Nat. Ecol. Evol.">
        <title>Megaphylogeny resolves global patterns of mushroom evolution.</title>
        <authorList>
            <person name="Varga T."/>
            <person name="Krizsan K."/>
            <person name="Foldi C."/>
            <person name="Dima B."/>
            <person name="Sanchez-Garcia M."/>
            <person name="Sanchez-Ramirez S."/>
            <person name="Szollosi G.J."/>
            <person name="Szarkandi J.G."/>
            <person name="Papp V."/>
            <person name="Albert L."/>
            <person name="Andreopoulos W."/>
            <person name="Angelini C."/>
            <person name="Antonin V."/>
            <person name="Barry K.W."/>
            <person name="Bougher N.L."/>
            <person name="Buchanan P."/>
            <person name="Buyck B."/>
            <person name="Bense V."/>
            <person name="Catcheside P."/>
            <person name="Chovatia M."/>
            <person name="Cooper J."/>
            <person name="Damon W."/>
            <person name="Desjardin D."/>
            <person name="Finy P."/>
            <person name="Geml J."/>
            <person name="Haridas S."/>
            <person name="Hughes K."/>
            <person name="Justo A."/>
            <person name="Karasinski D."/>
            <person name="Kautmanova I."/>
            <person name="Kiss B."/>
            <person name="Kocsube S."/>
            <person name="Kotiranta H."/>
            <person name="LaButti K.M."/>
            <person name="Lechner B.E."/>
            <person name="Liimatainen K."/>
            <person name="Lipzen A."/>
            <person name="Lukacs Z."/>
            <person name="Mihaltcheva S."/>
            <person name="Morgado L.N."/>
            <person name="Niskanen T."/>
            <person name="Noordeloos M.E."/>
            <person name="Ohm R.A."/>
            <person name="Ortiz-Santana B."/>
            <person name="Ovrebo C."/>
            <person name="Racz N."/>
            <person name="Riley R."/>
            <person name="Savchenko A."/>
            <person name="Shiryaev A."/>
            <person name="Soop K."/>
            <person name="Spirin V."/>
            <person name="Szebenyi C."/>
            <person name="Tomsovsky M."/>
            <person name="Tulloss R.E."/>
            <person name="Uehling J."/>
            <person name="Grigoriev I.V."/>
            <person name="Vagvolgyi C."/>
            <person name="Papp T."/>
            <person name="Martin F.M."/>
            <person name="Miettinen O."/>
            <person name="Hibbett D.S."/>
            <person name="Nagy L.G."/>
        </authorList>
    </citation>
    <scope>NUCLEOTIDE SEQUENCE [LARGE SCALE GENOMIC DNA]</scope>
    <source>
        <strain evidence="6 7">CBS 166.37</strain>
    </source>
</reference>
<dbReference type="PROSITE" id="PS50865">
    <property type="entry name" value="ZF_MYND_2"/>
    <property type="match status" value="1"/>
</dbReference>
<sequence length="427" mass="49434">MNFINPLQPHIELANVTFSDIQRVFPLDKPRSRPDKHSSRVAWNRNWDKDLQVYGTCPWVSITPYFDPNDTTPIELTPEVLRLCDLEDPEAKTRFASQSYEICALQTYVSLFGVHRCRSSMELLKKWNALSLSKRQEIILESFYRVSIAHPNLEMARRWCPEATLNFLANSPTNMLSLATRLVPYPTASVRIASHFRNILIDRLLEDHAPTALVPFIKLERAHFLASLVWNFYLVFFNEEEKQAIRSFGLRGENTDIAKVNKKISKSIGQEFCWNCGKAKVNGLESLKKCAKCQVVGVTIFYCSKECQKNDWRNGDPIPHKDVCAKPDAIFIDEMCTYFPKPLPSFHMTREFIRQIEYLKSHKDADYVIFYPAPKAPVEVQWPDDGLGNKHEFLARRRRGNIRINLDLMSFTHGTTQKYSRLGRVKP</sequence>
<keyword evidence="1" id="KW-0479">Metal-binding</keyword>